<name>A0A4R1N327_9RHOB</name>
<evidence type="ECO:0000256" key="2">
    <source>
        <dbReference type="ARBA" id="ARBA00010736"/>
    </source>
</evidence>
<comment type="caution">
    <text evidence="6">The sequence shown here is derived from an EMBL/GenBank/DDBJ whole genome shotgun (WGS) entry which is preliminary data.</text>
</comment>
<dbReference type="GO" id="GO:0009401">
    <property type="term" value="P:phosphoenolpyruvate-dependent sugar phosphotransferase system"/>
    <property type="evidence" value="ECO:0007669"/>
    <property type="project" value="UniProtKB-KW"/>
</dbReference>
<dbReference type="RefSeq" id="WP_132860448.1">
    <property type="nucleotide sequence ID" value="NZ_SMGR01000002.1"/>
</dbReference>
<dbReference type="NCBIfam" id="TIGR01003">
    <property type="entry name" value="PTS_HPr_family"/>
    <property type="match status" value="1"/>
</dbReference>
<dbReference type="PROSITE" id="PS00369">
    <property type="entry name" value="PTS_HPR_HIS"/>
    <property type="match status" value="1"/>
</dbReference>
<dbReference type="Proteomes" id="UP000295673">
    <property type="component" value="Unassembled WGS sequence"/>
</dbReference>
<sequence>MSETTSRTLAIINEKGLHARASAKLVEVVEGFDASAEVTKDGLSAGGDSIMGLLMLAASKGTSVDVTTSGPDAVALADAIEALVADKFGEGF</sequence>
<dbReference type="CDD" id="cd00367">
    <property type="entry name" value="PTS-HPr_like"/>
    <property type="match status" value="1"/>
</dbReference>
<evidence type="ECO:0000313" key="6">
    <source>
        <dbReference type="EMBL" id="TCL01098.1"/>
    </source>
</evidence>
<dbReference type="Gene3D" id="3.30.1340.10">
    <property type="entry name" value="HPr-like"/>
    <property type="match status" value="1"/>
</dbReference>
<dbReference type="OrthoDB" id="9798965at2"/>
<dbReference type="SUPFAM" id="SSF55594">
    <property type="entry name" value="HPr-like"/>
    <property type="match status" value="1"/>
</dbReference>
<dbReference type="Pfam" id="PF00381">
    <property type="entry name" value="PTS-HPr"/>
    <property type="match status" value="1"/>
</dbReference>
<dbReference type="PROSITE" id="PS51350">
    <property type="entry name" value="PTS_HPR_DOM"/>
    <property type="match status" value="1"/>
</dbReference>
<dbReference type="PRINTS" id="PR00107">
    <property type="entry name" value="PHOSPHOCPHPR"/>
</dbReference>
<dbReference type="EMBL" id="SMGR01000002">
    <property type="protein sequence ID" value="TCL01098.1"/>
    <property type="molecule type" value="Genomic_DNA"/>
</dbReference>
<comment type="similarity">
    <text evidence="2">Belongs to the HPr family.</text>
</comment>
<organism evidence="6 7">
    <name type="scientific">Shimia isoporae</name>
    <dbReference type="NCBI Taxonomy" id="647720"/>
    <lineage>
        <taxon>Bacteria</taxon>
        <taxon>Pseudomonadati</taxon>
        <taxon>Pseudomonadota</taxon>
        <taxon>Alphaproteobacteria</taxon>
        <taxon>Rhodobacterales</taxon>
        <taxon>Roseobacteraceae</taxon>
    </lineage>
</organism>
<evidence type="ECO:0000256" key="4">
    <source>
        <dbReference type="ARBA" id="ARBA00022683"/>
    </source>
</evidence>
<dbReference type="PANTHER" id="PTHR33705:SF2">
    <property type="entry name" value="PHOSPHOCARRIER PROTEIN NPR"/>
    <property type="match status" value="1"/>
</dbReference>
<keyword evidence="7" id="KW-1185">Reference proteome</keyword>
<comment type="subcellular location">
    <subcellularLocation>
        <location evidence="1">Cytoplasm</location>
    </subcellularLocation>
</comment>
<accession>A0A4R1N327</accession>
<protein>
    <submittedName>
        <fullName evidence="6">Phosphocarrier protein</fullName>
    </submittedName>
</protein>
<dbReference type="PANTHER" id="PTHR33705">
    <property type="entry name" value="PHOSPHOCARRIER PROTEIN HPR"/>
    <property type="match status" value="1"/>
</dbReference>
<feature type="domain" description="HPr" evidence="5">
    <location>
        <begin position="4"/>
        <end position="91"/>
    </location>
</feature>
<dbReference type="AlphaFoldDB" id="A0A4R1N327"/>
<evidence type="ECO:0000313" key="7">
    <source>
        <dbReference type="Proteomes" id="UP000295673"/>
    </source>
</evidence>
<evidence type="ECO:0000256" key="3">
    <source>
        <dbReference type="ARBA" id="ARBA00022490"/>
    </source>
</evidence>
<dbReference type="InterPro" id="IPR050399">
    <property type="entry name" value="HPr"/>
</dbReference>
<reference evidence="6 7" key="1">
    <citation type="submission" date="2019-03" db="EMBL/GenBank/DDBJ databases">
        <title>Genomic Encyclopedia of Archaeal and Bacterial Type Strains, Phase II (KMG-II): from individual species to whole genera.</title>
        <authorList>
            <person name="Goeker M."/>
        </authorList>
    </citation>
    <scope>NUCLEOTIDE SEQUENCE [LARGE SCALE GENOMIC DNA]</scope>
    <source>
        <strain evidence="6 7">DSM 26433</strain>
    </source>
</reference>
<dbReference type="InterPro" id="IPR001020">
    <property type="entry name" value="PTS_HPr_His_P_site"/>
</dbReference>
<keyword evidence="4" id="KW-0598">Phosphotransferase system</keyword>
<proteinExistence type="inferred from homology"/>
<gene>
    <name evidence="6" type="ORF">BXY66_2406</name>
</gene>
<evidence type="ECO:0000259" key="5">
    <source>
        <dbReference type="PROSITE" id="PS51350"/>
    </source>
</evidence>
<dbReference type="GO" id="GO:0005737">
    <property type="term" value="C:cytoplasm"/>
    <property type="evidence" value="ECO:0007669"/>
    <property type="project" value="UniProtKB-SubCell"/>
</dbReference>
<keyword evidence="3" id="KW-0963">Cytoplasm</keyword>
<dbReference type="InterPro" id="IPR035895">
    <property type="entry name" value="HPr-like_sf"/>
</dbReference>
<evidence type="ECO:0000256" key="1">
    <source>
        <dbReference type="ARBA" id="ARBA00004496"/>
    </source>
</evidence>
<dbReference type="InterPro" id="IPR000032">
    <property type="entry name" value="HPr-like"/>
</dbReference>